<keyword evidence="2" id="KW-1185">Reference proteome</keyword>
<name>A0ABV9FJE7_9BACL</name>
<protein>
    <submittedName>
        <fullName evidence="1">Uncharacterized protein</fullName>
    </submittedName>
</protein>
<comment type="caution">
    <text evidence="1">The sequence shown here is derived from an EMBL/GenBank/DDBJ whole genome shotgun (WGS) entry which is preliminary data.</text>
</comment>
<evidence type="ECO:0000313" key="1">
    <source>
        <dbReference type="EMBL" id="MFC4600279.1"/>
    </source>
</evidence>
<dbReference type="Proteomes" id="UP001596028">
    <property type="component" value="Unassembled WGS sequence"/>
</dbReference>
<proteinExistence type="predicted"/>
<sequence length="95" mass="10786">MSIKIDNGKVIPQNVRTDANNLLRKGQYPISDIHIDSPEAVKEAIEELDMRPGNPEIPDDWIKGYHFTISGYLTDPNSYETQWLLRVTGISPNFS</sequence>
<reference evidence="2" key="1">
    <citation type="journal article" date="2019" name="Int. J. Syst. Evol. Microbiol.">
        <title>The Global Catalogue of Microorganisms (GCM) 10K type strain sequencing project: providing services to taxonomists for standard genome sequencing and annotation.</title>
        <authorList>
            <consortium name="The Broad Institute Genomics Platform"/>
            <consortium name="The Broad Institute Genome Sequencing Center for Infectious Disease"/>
            <person name="Wu L."/>
            <person name="Ma J."/>
        </authorList>
    </citation>
    <scope>NUCLEOTIDE SEQUENCE [LARGE SCALE GENOMIC DNA]</scope>
    <source>
        <strain evidence="2">CCUG 49571</strain>
    </source>
</reference>
<dbReference type="EMBL" id="JBHSEP010000015">
    <property type="protein sequence ID" value="MFC4600279.1"/>
    <property type="molecule type" value="Genomic_DNA"/>
</dbReference>
<accession>A0ABV9FJE7</accession>
<gene>
    <name evidence="1" type="ORF">ACFO3S_18690</name>
</gene>
<dbReference type="RefSeq" id="WP_378099215.1">
    <property type="nucleotide sequence ID" value="NZ_JBHSEP010000015.1"/>
</dbReference>
<organism evidence="1 2">
    <name type="scientific">Cohnella hongkongensis</name>
    <dbReference type="NCBI Taxonomy" id="178337"/>
    <lineage>
        <taxon>Bacteria</taxon>
        <taxon>Bacillati</taxon>
        <taxon>Bacillota</taxon>
        <taxon>Bacilli</taxon>
        <taxon>Bacillales</taxon>
        <taxon>Paenibacillaceae</taxon>
        <taxon>Cohnella</taxon>
    </lineage>
</organism>
<evidence type="ECO:0000313" key="2">
    <source>
        <dbReference type="Proteomes" id="UP001596028"/>
    </source>
</evidence>